<feature type="region of interest" description="Disordered" evidence="1">
    <location>
        <begin position="48"/>
        <end position="92"/>
    </location>
</feature>
<gene>
    <name evidence="2" type="ORF">EAS61_41445</name>
    <name evidence="3" type="ORF">XH94_09360</name>
</gene>
<dbReference type="Proteomes" id="UP000290565">
    <property type="component" value="Unassembled WGS sequence"/>
</dbReference>
<sequence>MAQFDEWVEEMRRNGCADPEDPVELAKWQAEQDREFEENARLHRAFDQMEREEEEELQRIKDSRPLGVPPPIEPRSVHSAVPQPPWKRKLRP</sequence>
<evidence type="ECO:0000313" key="2">
    <source>
        <dbReference type="EMBL" id="RXG83665.1"/>
    </source>
</evidence>
<protein>
    <submittedName>
        <fullName evidence="2">Uncharacterized protein</fullName>
    </submittedName>
</protein>
<comment type="caution">
    <text evidence="2">The sequence shown here is derived from an EMBL/GenBank/DDBJ whole genome shotgun (WGS) entry which is preliminary data.</text>
</comment>
<organism evidence="2 4">
    <name type="scientific">Bradyrhizobium zhanjiangense</name>
    <dbReference type="NCBI Taxonomy" id="1325107"/>
    <lineage>
        <taxon>Bacteria</taxon>
        <taxon>Pseudomonadati</taxon>
        <taxon>Pseudomonadota</taxon>
        <taxon>Alphaproteobacteria</taxon>
        <taxon>Hyphomicrobiales</taxon>
        <taxon>Nitrobacteraceae</taxon>
        <taxon>Bradyrhizobium</taxon>
    </lineage>
</organism>
<accession>A0A4V1L4D9</accession>
<reference evidence="3 5" key="1">
    <citation type="submission" date="2015-04" db="EMBL/GenBank/DDBJ databases">
        <title>Comparative genomics of rhizobia nodulating Arachis hypogaea in China.</title>
        <authorList>
            <person name="Li Y."/>
        </authorList>
    </citation>
    <scope>NUCLEOTIDE SEQUENCE [LARGE SCALE GENOMIC DNA]</scope>
    <source>
        <strain evidence="3 5">CCBAU 51787</strain>
    </source>
</reference>
<dbReference type="EMBL" id="RKMK01000104">
    <property type="protein sequence ID" value="RXG83665.1"/>
    <property type="molecule type" value="Genomic_DNA"/>
</dbReference>
<proteinExistence type="predicted"/>
<evidence type="ECO:0000313" key="5">
    <source>
        <dbReference type="Proteomes" id="UP000290565"/>
    </source>
</evidence>
<reference evidence="2 4" key="2">
    <citation type="submission" date="2018-11" db="EMBL/GenBank/DDBJ databases">
        <title>Bradyrhizobium sp. nov., isolated from effective nodules of peanut in China.</title>
        <authorList>
            <person name="Li Y."/>
        </authorList>
    </citation>
    <scope>NUCLEOTIDE SEQUENCE [LARGE SCALE GENOMIC DNA]</scope>
    <source>
        <strain evidence="2 4">CCBAU 51770</strain>
    </source>
</reference>
<dbReference type="AlphaFoldDB" id="A0A4Q0Q4A3"/>
<dbReference type="Proteomes" id="UP000290174">
    <property type="component" value="Unassembled WGS sequence"/>
</dbReference>
<accession>A0A4Q0Q4A3</accession>
<evidence type="ECO:0000313" key="4">
    <source>
        <dbReference type="Proteomes" id="UP000290174"/>
    </source>
</evidence>
<dbReference type="RefSeq" id="WP_164939272.1">
    <property type="nucleotide sequence ID" value="NZ_CP022221.1"/>
</dbReference>
<name>A0A4Q0Q4A3_9BRAD</name>
<evidence type="ECO:0000256" key="1">
    <source>
        <dbReference type="SAM" id="MobiDB-lite"/>
    </source>
</evidence>
<evidence type="ECO:0000313" key="3">
    <source>
        <dbReference type="EMBL" id="RXH41134.1"/>
    </source>
</evidence>
<dbReference type="EMBL" id="LBJM01000022">
    <property type="protein sequence ID" value="RXH41134.1"/>
    <property type="molecule type" value="Genomic_DNA"/>
</dbReference>